<gene>
    <name evidence="3" type="ORF">HJC23_004883</name>
</gene>
<dbReference type="AlphaFoldDB" id="A0ABD3P3N3"/>
<feature type="region of interest" description="Disordered" evidence="1">
    <location>
        <begin position="347"/>
        <end position="369"/>
    </location>
</feature>
<evidence type="ECO:0000313" key="3">
    <source>
        <dbReference type="EMBL" id="KAL3782904.1"/>
    </source>
</evidence>
<proteinExistence type="predicted"/>
<evidence type="ECO:0000259" key="2">
    <source>
        <dbReference type="PROSITE" id="PS50940"/>
    </source>
</evidence>
<organism evidence="3 4">
    <name type="scientific">Cyclotella cryptica</name>
    <dbReference type="NCBI Taxonomy" id="29204"/>
    <lineage>
        <taxon>Eukaryota</taxon>
        <taxon>Sar</taxon>
        <taxon>Stramenopiles</taxon>
        <taxon>Ochrophyta</taxon>
        <taxon>Bacillariophyta</taxon>
        <taxon>Coscinodiscophyceae</taxon>
        <taxon>Thalassiosirophycidae</taxon>
        <taxon>Stephanodiscales</taxon>
        <taxon>Stephanodiscaceae</taxon>
        <taxon>Cyclotella</taxon>
    </lineage>
</organism>
<dbReference type="InterPro" id="IPR002557">
    <property type="entry name" value="Chitin-bd_dom"/>
</dbReference>
<dbReference type="SMART" id="SM00494">
    <property type="entry name" value="ChtBD2"/>
    <property type="match status" value="3"/>
</dbReference>
<accession>A0ABD3P3N3</accession>
<name>A0ABD3P3N3_9STRA</name>
<evidence type="ECO:0000313" key="4">
    <source>
        <dbReference type="Proteomes" id="UP001516023"/>
    </source>
</evidence>
<dbReference type="Gene3D" id="2.170.140.10">
    <property type="entry name" value="Chitin binding domain"/>
    <property type="match status" value="1"/>
</dbReference>
<feature type="domain" description="Chitin-binding type-2" evidence="2">
    <location>
        <begin position="741"/>
        <end position="797"/>
    </location>
</feature>
<feature type="domain" description="Chitin-binding type-2" evidence="2">
    <location>
        <begin position="652"/>
        <end position="710"/>
    </location>
</feature>
<feature type="region of interest" description="Disordered" evidence="1">
    <location>
        <begin position="247"/>
        <end position="299"/>
    </location>
</feature>
<evidence type="ECO:0000256" key="1">
    <source>
        <dbReference type="SAM" id="MobiDB-lite"/>
    </source>
</evidence>
<feature type="compositionally biased region" description="Polar residues" evidence="1">
    <location>
        <begin position="465"/>
        <end position="479"/>
    </location>
</feature>
<dbReference type="PROSITE" id="PS50940">
    <property type="entry name" value="CHIT_BIND_II"/>
    <property type="match status" value="3"/>
</dbReference>
<feature type="domain" description="Chitin-binding type-2" evidence="2">
    <location>
        <begin position="579"/>
        <end position="637"/>
    </location>
</feature>
<dbReference type="EMBL" id="JABMIG020000272">
    <property type="protein sequence ID" value="KAL3782904.1"/>
    <property type="molecule type" value="Genomic_DNA"/>
</dbReference>
<dbReference type="Proteomes" id="UP001516023">
    <property type="component" value="Unassembled WGS sequence"/>
</dbReference>
<comment type="caution">
    <text evidence="3">The sequence shown here is derived from an EMBL/GenBank/DDBJ whole genome shotgun (WGS) entry which is preliminary data.</text>
</comment>
<dbReference type="Pfam" id="PF01607">
    <property type="entry name" value="CBM_14"/>
    <property type="match status" value="2"/>
</dbReference>
<sequence length="878" mass="95267">MTLIEVVDWPPSNDVKSTKSCRLARKNTPSGAVRCEYYGFDNLARRDLGDDFVDVNNFTLAEDDRRRSNFCGSSWVDANTKCGQWCPNEDDNECDSGEMCHVETYCKYQVDLSSSSPAMDNNSLSFVTLSPANDFATPTQQPPNSYQPSIENAIPPNRVENSTQAITNDDEDWSHVAQGDEIQNLWCGTSQFDAIRNCGTGTRCDNGVCPDGLQCFMVSSLCHAEDNNEVDVASTVTASTLASILSNSTNKGDTPAPSPAQYPASPSNSSLIPSTDHLINGTINPVSSSAPSSVPALNESQTDVSDTFFCGYDLEDASTTCHLRCRSGSPGECPSGETCFGYTSCTGESPRPPPTQKPTQPPTSEPTTVSNLTEFRGLCAVDYDILQQTCWTAVECNNTHPCPQNETCFENVDCSLTTGSGVSLFPSTSPVPTLGNAFNTSANTQSSVPTQTELDLIPSPAPVTVNPTPSVNTIKDSPSPISSEPQLLCAFSMDELKVSCASAQSCNQGPCPSGMFCFPFSCEPSGSEEHIVSDGKTYYCAQNAAELELSCGILTKCNNGLPPCPKDKSCLEYDCKQIIELCPLNYVGWQSNRECSEYYECKNGIAGKPSFCSAGLKFDKLRGECYEDSTINEYCYGPPVQKATRSPTGPPLNLCPKEFIGWHSSSDCKEYYKCDDGSAGAIRVCNEGLKFDKVRNECVSESLVNEFCYGPPLDNGNQQLNEDTKPENDLVMDSENPPTELDACLNGYTGWEASSDCTQYYWCDEGVPATRYACGDGLLFKSESEICTFADEVDCVNENTMKTPNLSPSLGPMITPAKGVIDTSFPTLGRDKPWTITPTISKSGSADPPWLSFERKESNSANFVRALSRFRLLQLLLL</sequence>
<feature type="region of interest" description="Disordered" evidence="1">
    <location>
        <begin position="459"/>
        <end position="479"/>
    </location>
</feature>
<dbReference type="SUPFAM" id="SSF57625">
    <property type="entry name" value="Invertebrate chitin-binding proteins"/>
    <property type="match status" value="3"/>
</dbReference>
<reference evidence="3 4" key="1">
    <citation type="journal article" date="2020" name="G3 (Bethesda)">
        <title>Improved Reference Genome for Cyclotella cryptica CCMP332, a Model for Cell Wall Morphogenesis, Salinity Adaptation, and Lipid Production in Diatoms (Bacillariophyta).</title>
        <authorList>
            <person name="Roberts W.R."/>
            <person name="Downey K.M."/>
            <person name="Ruck E.C."/>
            <person name="Traller J.C."/>
            <person name="Alverson A.J."/>
        </authorList>
    </citation>
    <scope>NUCLEOTIDE SEQUENCE [LARGE SCALE GENOMIC DNA]</scope>
    <source>
        <strain evidence="3 4">CCMP332</strain>
    </source>
</reference>
<feature type="compositionally biased region" description="Pro residues" evidence="1">
    <location>
        <begin position="350"/>
        <end position="364"/>
    </location>
</feature>
<dbReference type="InterPro" id="IPR036508">
    <property type="entry name" value="Chitin-bd_dom_sf"/>
</dbReference>
<protein>
    <recommendedName>
        <fullName evidence="2">Chitin-binding type-2 domain-containing protein</fullName>
    </recommendedName>
</protein>
<feature type="compositionally biased region" description="Low complexity" evidence="1">
    <location>
        <begin position="259"/>
        <end position="270"/>
    </location>
</feature>
<feature type="compositionally biased region" description="Low complexity" evidence="1">
    <location>
        <begin position="285"/>
        <end position="296"/>
    </location>
</feature>
<keyword evidence="4" id="KW-1185">Reference proteome</keyword>